<gene>
    <name evidence="2" type="ORF">FJR03_00720</name>
</gene>
<organism evidence="2 3">
    <name type="scientific">Sulfurimonas marina</name>
    <dbReference type="NCBI Taxonomy" id="2590551"/>
    <lineage>
        <taxon>Bacteria</taxon>
        <taxon>Pseudomonadati</taxon>
        <taxon>Campylobacterota</taxon>
        <taxon>Epsilonproteobacteria</taxon>
        <taxon>Campylobacterales</taxon>
        <taxon>Sulfurimonadaceae</taxon>
        <taxon>Sulfurimonas</taxon>
    </lineage>
</organism>
<dbReference type="RefSeq" id="WP_193113772.1">
    <property type="nucleotide sequence ID" value="NZ_CP041165.1"/>
</dbReference>
<evidence type="ECO:0000313" key="2">
    <source>
        <dbReference type="EMBL" id="QOP40343.1"/>
    </source>
</evidence>
<dbReference type="PROSITE" id="PS51257">
    <property type="entry name" value="PROKAR_LIPOPROTEIN"/>
    <property type="match status" value="1"/>
</dbReference>
<proteinExistence type="predicted"/>
<dbReference type="AlphaFoldDB" id="A0A7M3V9B0"/>
<feature type="chain" id="PRO_5032739682" description="Penicillin-binding protein activator LpoB" evidence="1">
    <location>
        <begin position="24"/>
        <end position="171"/>
    </location>
</feature>
<dbReference type="Gene3D" id="3.40.50.10610">
    <property type="entry name" value="ABC-type transport auxiliary lipoprotein component"/>
    <property type="match status" value="1"/>
</dbReference>
<sequence length="171" mass="18987">MLRNVLLAAFAMLFIGCTSNVIVTTPKKLPAVYEDVNETHQQKNSVTVAIFRLENYTDTPRAGMRASNILEGILKAKGYKIVSYVNDKTYSLKKAAKKAKDDDAKYFIYGGVSEWRYKTGIDGEPAVSIQVSLYKTKNKKLVWSATGSDSDWGNGSIGTTAQDLLMEMVER</sequence>
<evidence type="ECO:0000256" key="1">
    <source>
        <dbReference type="SAM" id="SignalP"/>
    </source>
</evidence>
<dbReference type="Proteomes" id="UP000593910">
    <property type="component" value="Chromosome"/>
</dbReference>
<evidence type="ECO:0000313" key="3">
    <source>
        <dbReference type="Proteomes" id="UP000593910"/>
    </source>
</evidence>
<evidence type="ECO:0008006" key="4">
    <source>
        <dbReference type="Google" id="ProtNLM"/>
    </source>
</evidence>
<dbReference type="KEGG" id="smax:FJR03_00720"/>
<reference evidence="2 3" key="1">
    <citation type="submission" date="2019-06" db="EMBL/GenBank/DDBJ databases">
        <title>Sulfurimonas gotlandica sp. nov., a chemoautotrophic and psychrotolerant epsilonproteobacterium isolated from a pelagic redoxcline, and an emended description of the genus Sulfurimonas.</title>
        <authorList>
            <person name="Wang S."/>
            <person name="Jiang L."/>
            <person name="Shao Z."/>
        </authorList>
    </citation>
    <scope>NUCLEOTIDE SEQUENCE [LARGE SCALE GENOMIC DNA]</scope>
    <source>
        <strain evidence="2 3">B2</strain>
    </source>
</reference>
<keyword evidence="3" id="KW-1185">Reference proteome</keyword>
<keyword evidence="1" id="KW-0732">Signal</keyword>
<feature type="signal peptide" evidence="1">
    <location>
        <begin position="1"/>
        <end position="23"/>
    </location>
</feature>
<accession>A0A7M3V9B0</accession>
<name>A0A7M3V9B0_9BACT</name>
<dbReference type="EMBL" id="CP041165">
    <property type="protein sequence ID" value="QOP40343.1"/>
    <property type="molecule type" value="Genomic_DNA"/>
</dbReference>
<protein>
    <recommendedName>
        <fullName evidence="4">Penicillin-binding protein activator LpoB</fullName>
    </recommendedName>
</protein>